<reference evidence="3 4" key="1">
    <citation type="submission" date="2021-06" db="EMBL/GenBank/DDBJ databases">
        <authorList>
            <person name="Lee D.H."/>
        </authorList>
    </citation>
    <scope>NUCLEOTIDE SEQUENCE [LARGE SCALE GENOMIC DNA]</scope>
    <source>
        <strain evidence="3 4">MMS21-HV4-11</strain>
    </source>
</reference>
<name>A0ABS6IIU7_9HYPH</name>
<dbReference type="InterPro" id="IPR005064">
    <property type="entry name" value="BUG"/>
</dbReference>
<evidence type="ECO:0000313" key="4">
    <source>
        <dbReference type="Proteomes" id="UP000727907"/>
    </source>
</evidence>
<organism evidence="3 4">
    <name type="scientific">Reyranella humidisoli</name>
    <dbReference type="NCBI Taxonomy" id="2849149"/>
    <lineage>
        <taxon>Bacteria</taxon>
        <taxon>Pseudomonadati</taxon>
        <taxon>Pseudomonadota</taxon>
        <taxon>Alphaproteobacteria</taxon>
        <taxon>Hyphomicrobiales</taxon>
        <taxon>Reyranellaceae</taxon>
        <taxon>Reyranella</taxon>
    </lineage>
</organism>
<accession>A0ABS6IIU7</accession>
<protein>
    <submittedName>
        <fullName evidence="3">Tripartite tricarboxylate transporter substrate binding protein</fullName>
    </submittedName>
</protein>
<sequence length="323" mass="34350">MKRSVFVASALAALVLPFAASAQTDWPQKPVSLVVPYPPGGVNDAVARVYAEKLSAELGKPFIVDNRAGAATTVASNFVAKAAPDGYTIYAAGTSLIINPTLTGQVQYDPNKSFELVSLMSFTPFILHVNSEFPAKNMAELIAYVKANPGKFNIASSGIGATNHLAAELLKAQAGLNITHVPYKGGAQAGQDVASGQAQMMFSAALEAKPVLATGRTRAIAISSLKRSPAFPDIPTVVEAAGLPDFEAVFWQGMVVPAGTPKAIVDKLQKAIAKIAAEPEMIDRFKPQGVEIRASTPAEFKTFLDKEEKRWTKLIKEQNIKPE</sequence>
<evidence type="ECO:0000313" key="3">
    <source>
        <dbReference type="EMBL" id="MBU8874198.1"/>
    </source>
</evidence>
<comment type="caution">
    <text evidence="3">The sequence shown here is derived from an EMBL/GenBank/DDBJ whole genome shotgun (WGS) entry which is preliminary data.</text>
</comment>
<proteinExistence type="inferred from homology"/>
<dbReference type="CDD" id="cd13578">
    <property type="entry name" value="PBP2_Bug27"/>
    <property type="match status" value="1"/>
</dbReference>
<dbReference type="EMBL" id="JAHOPB010000001">
    <property type="protein sequence ID" value="MBU8874198.1"/>
    <property type="molecule type" value="Genomic_DNA"/>
</dbReference>
<feature type="chain" id="PRO_5047291287" evidence="2">
    <location>
        <begin position="23"/>
        <end position="323"/>
    </location>
</feature>
<dbReference type="PANTHER" id="PTHR42928">
    <property type="entry name" value="TRICARBOXYLATE-BINDING PROTEIN"/>
    <property type="match status" value="1"/>
</dbReference>
<dbReference type="Proteomes" id="UP000727907">
    <property type="component" value="Unassembled WGS sequence"/>
</dbReference>
<dbReference type="PIRSF" id="PIRSF017082">
    <property type="entry name" value="YflP"/>
    <property type="match status" value="1"/>
</dbReference>
<dbReference type="RefSeq" id="WP_216959316.1">
    <property type="nucleotide sequence ID" value="NZ_JAHOPB010000001.1"/>
</dbReference>
<dbReference type="Pfam" id="PF03401">
    <property type="entry name" value="TctC"/>
    <property type="match status" value="1"/>
</dbReference>
<evidence type="ECO:0000256" key="1">
    <source>
        <dbReference type="ARBA" id="ARBA00006987"/>
    </source>
</evidence>
<dbReference type="PANTHER" id="PTHR42928:SF5">
    <property type="entry name" value="BLR1237 PROTEIN"/>
    <property type="match status" value="1"/>
</dbReference>
<comment type="similarity">
    <text evidence="1">Belongs to the UPF0065 (bug) family.</text>
</comment>
<gene>
    <name evidence="3" type="ORF">KQ910_10520</name>
</gene>
<feature type="signal peptide" evidence="2">
    <location>
        <begin position="1"/>
        <end position="22"/>
    </location>
</feature>
<keyword evidence="2" id="KW-0732">Signal</keyword>
<keyword evidence="4" id="KW-1185">Reference proteome</keyword>
<evidence type="ECO:0000256" key="2">
    <source>
        <dbReference type="SAM" id="SignalP"/>
    </source>
</evidence>